<evidence type="ECO:0000256" key="25">
    <source>
        <dbReference type="ARBA" id="ARBA00072134"/>
    </source>
</evidence>
<comment type="catalytic activity">
    <reaction evidence="22">
        <text>a methylated nucleobase within DNA + 2-oxoglutarate + O2 = a nucleobase within DNA + formaldehyde + succinate + CO2</text>
        <dbReference type="Rhea" id="RHEA:30299"/>
        <dbReference type="Rhea" id="RHEA-COMP:12192"/>
        <dbReference type="Rhea" id="RHEA-COMP:12193"/>
        <dbReference type="ChEBI" id="CHEBI:15379"/>
        <dbReference type="ChEBI" id="CHEBI:16526"/>
        <dbReference type="ChEBI" id="CHEBI:16810"/>
        <dbReference type="ChEBI" id="CHEBI:16842"/>
        <dbReference type="ChEBI" id="CHEBI:30031"/>
        <dbReference type="ChEBI" id="CHEBI:32875"/>
        <dbReference type="ChEBI" id="CHEBI:64428"/>
        <dbReference type="EC" id="1.14.11.33"/>
    </reaction>
    <physiologicalReaction direction="left-to-right" evidence="22">
        <dbReference type="Rhea" id="RHEA:30300"/>
    </physiologicalReaction>
</comment>
<comment type="catalytic activity">
    <reaction evidence="20">
        <text>a 1,N(6)-etheno-2'-deoxyadenosine in double-stranded DNA + 2-oxoglutarate + O2 + H2O = a 2'-deoxyadenosine in double-stranded DNA + glyoxal + succinate + CO2</text>
        <dbReference type="Rhea" id="RHEA:70463"/>
        <dbReference type="Rhea" id="RHEA-COMP:17897"/>
        <dbReference type="Rhea" id="RHEA-COMP:17903"/>
        <dbReference type="ChEBI" id="CHEBI:15377"/>
        <dbReference type="ChEBI" id="CHEBI:15379"/>
        <dbReference type="ChEBI" id="CHEBI:16526"/>
        <dbReference type="ChEBI" id="CHEBI:16810"/>
        <dbReference type="ChEBI" id="CHEBI:30031"/>
        <dbReference type="ChEBI" id="CHEBI:34779"/>
        <dbReference type="ChEBI" id="CHEBI:90615"/>
        <dbReference type="ChEBI" id="CHEBI:189583"/>
    </reaction>
    <physiologicalReaction direction="left-to-right" evidence="20">
        <dbReference type="Rhea" id="RHEA:70464"/>
    </physiologicalReaction>
</comment>
<evidence type="ECO:0000256" key="8">
    <source>
        <dbReference type="ARBA" id="ARBA00022964"/>
    </source>
</evidence>
<evidence type="ECO:0000256" key="28">
    <source>
        <dbReference type="PIRSR" id="PIRSR632852-1"/>
    </source>
</evidence>
<evidence type="ECO:0000313" key="32">
    <source>
        <dbReference type="Proteomes" id="UP000694414"/>
    </source>
</evidence>
<comment type="catalytic activity">
    <reaction evidence="19">
        <text>a 3,N(4)-etheno-2'-deoxycytidine in single-stranded DNA + 2-oxoglutarate + O2 + H2O = a 2'-deoxycytidine in single-stranded DNA + glyoxal + succinate + CO2</text>
        <dbReference type="Rhea" id="RHEA:70471"/>
        <dbReference type="Rhea" id="RHEA-COMP:12846"/>
        <dbReference type="Rhea" id="RHEA-COMP:17906"/>
        <dbReference type="ChEBI" id="CHEBI:15377"/>
        <dbReference type="ChEBI" id="CHEBI:15379"/>
        <dbReference type="ChEBI" id="CHEBI:16526"/>
        <dbReference type="ChEBI" id="CHEBI:16810"/>
        <dbReference type="ChEBI" id="CHEBI:30031"/>
        <dbReference type="ChEBI" id="CHEBI:34779"/>
        <dbReference type="ChEBI" id="CHEBI:85452"/>
        <dbReference type="ChEBI" id="CHEBI:189585"/>
    </reaction>
    <physiologicalReaction direction="left-to-right" evidence="19">
        <dbReference type="Rhea" id="RHEA:70472"/>
    </physiologicalReaction>
</comment>
<dbReference type="InterPro" id="IPR032852">
    <property type="entry name" value="ALKBH2"/>
</dbReference>
<dbReference type="InterPro" id="IPR005123">
    <property type="entry name" value="Oxoglu/Fe-dep_dioxygenase_dom"/>
</dbReference>
<keyword evidence="7" id="KW-0460">Magnesium</keyword>
<comment type="subunit">
    <text evidence="23">Interacts with PCNA homotrimer; this interaction is enhanced during the S-phase of the cell cycle. Interacts with nucleolar proteins NCL, UBTF and NPM1. Interacts with XRCC5-XRCC6 heterodimer.</text>
</comment>
<evidence type="ECO:0000256" key="12">
    <source>
        <dbReference type="ARBA" id="ARBA00023242"/>
    </source>
</evidence>
<comment type="cofactor">
    <cofactor evidence="1">
        <name>Fe(2+)</name>
        <dbReference type="ChEBI" id="CHEBI:29033"/>
    </cofactor>
</comment>
<dbReference type="AlphaFoldDB" id="A0A8C8YKB3"/>
<keyword evidence="9" id="KW-0560">Oxidoreductase</keyword>
<dbReference type="InterPro" id="IPR027450">
    <property type="entry name" value="AlkB-like"/>
</dbReference>
<evidence type="ECO:0000256" key="19">
    <source>
        <dbReference type="ARBA" id="ARBA00052597"/>
    </source>
</evidence>
<dbReference type="PANTHER" id="PTHR31573">
    <property type="entry name" value="ALPHA-KETOGLUTARATE-DEPENDENT DIOXYGENASE ALKB HOMOLOG 2"/>
    <property type="match status" value="1"/>
</dbReference>
<comment type="catalytic activity">
    <reaction evidence="13">
        <text>an N(1)-methyl-2'-deoxyadenosine in single-stranded DNA + 2-oxoglutarate + O2 = a 2'-deoxyadenosine in single-stranded DNA + formaldehyde + succinate + CO2 + H(+)</text>
        <dbReference type="Rhea" id="RHEA:70447"/>
        <dbReference type="Rhea" id="RHEA-COMP:17895"/>
        <dbReference type="Rhea" id="RHEA-COMP:17896"/>
        <dbReference type="ChEBI" id="CHEBI:15378"/>
        <dbReference type="ChEBI" id="CHEBI:15379"/>
        <dbReference type="ChEBI" id="CHEBI:16526"/>
        <dbReference type="ChEBI" id="CHEBI:16810"/>
        <dbReference type="ChEBI" id="CHEBI:16842"/>
        <dbReference type="ChEBI" id="CHEBI:30031"/>
        <dbReference type="ChEBI" id="CHEBI:90615"/>
        <dbReference type="ChEBI" id="CHEBI:139096"/>
    </reaction>
    <physiologicalReaction direction="left-to-right" evidence="13">
        <dbReference type="Rhea" id="RHEA:70448"/>
    </physiologicalReaction>
</comment>
<dbReference type="PANTHER" id="PTHR31573:SF1">
    <property type="entry name" value="DNA OXIDATIVE DEMETHYLASE ALKBH2"/>
    <property type="match status" value="1"/>
</dbReference>
<feature type="region of interest" description="Disordered" evidence="29">
    <location>
        <begin position="1"/>
        <end position="57"/>
    </location>
</feature>
<evidence type="ECO:0000256" key="7">
    <source>
        <dbReference type="ARBA" id="ARBA00022842"/>
    </source>
</evidence>
<comment type="catalytic activity">
    <reaction evidence="21">
        <text>an N(1)-methyl-2'-deoxyadenosine in double-stranded DNA + 2-oxoglutarate + O2 = a 2'-deoxyadenosine in double-stranded DNA + formaldehyde + succinate + CO2 + H(+)</text>
        <dbReference type="Rhea" id="RHEA:70443"/>
        <dbReference type="Rhea" id="RHEA-COMP:14236"/>
        <dbReference type="Rhea" id="RHEA-COMP:17897"/>
        <dbReference type="ChEBI" id="CHEBI:15378"/>
        <dbReference type="ChEBI" id="CHEBI:15379"/>
        <dbReference type="ChEBI" id="CHEBI:16526"/>
        <dbReference type="ChEBI" id="CHEBI:16810"/>
        <dbReference type="ChEBI" id="CHEBI:16842"/>
        <dbReference type="ChEBI" id="CHEBI:30031"/>
        <dbReference type="ChEBI" id="CHEBI:90615"/>
        <dbReference type="ChEBI" id="CHEBI:139096"/>
    </reaction>
    <physiologicalReaction direction="left-to-right" evidence="21">
        <dbReference type="Rhea" id="RHEA:70444"/>
    </physiologicalReaction>
</comment>
<evidence type="ECO:0000256" key="11">
    <source>
        <dbReference type="ARBA" id="ARBA00023204"/>
    </source>
</evidence>
<evidence type="ECO:0000256" key="13">
    <source>
        <dbReference type="ARBA" id="ARBA00051010"/>
    </source>
</evidence>
<evidence type="ECO:0000256" key="17">
    <source>
        <dbReference type="ARBA" id="ARBA00051434"/>
    </source>
</evidence>
<evidence type="ECO:0000259" key="30">
    <source>
        <dbReference type="PROSITE" id="PS51471"/>
    </source>
</evidence>
<feature type="binding site" evidence="28">
    <location>
        <position position="248"/>
    </location>
    <ligand>
        <name>2-oxoglutarate</name>
        <dbReference type="ChEBI" id="CHEBI:16810"/>
    </ligand>
</feature>
<keyword evidence="5" id="KW-0479">Metal-binding</keyword>
<feature type="binding site" evidence="28">
    <location>
        <position position="159"/>
    </location>
    <ligand>
        <name>2-oxoglutarate</name>
        <dbReference type="ChEBI" id="CHEBI:16810"/>
    </ligand>
</feature>
<evidence type="ECO:0000256" key="15">
    <source>
        <dbReference type="ARBA" id="ARBA00051189"/>
    </source>
</evidence>
<evidence type="ECO:0000256" key="9">
    <source>
        <dbReference type="ARBA" id="ARBA00023002"/>
    </source>
</evidence>
<dbReference type="GO" id="GO:0000182">
    <property type="term" value="F:rDNA binding"/>
    <property type="evidence" value="ECO:0007669"/>
    <property type="project" value="Ensembl"/>
</dbReference>
<dbReference type="InterPro" id="IPR037151">
    <property type="entry name" value="AlkB-like_sf"/>
</dbReference>
<dbReference type="Proteomes" id="UP000694414">
    <property type="component" value="Unplaced"/>
</dbReference>
<evidence type="ECO:0000256" key="3">
    <source>
        <dbReference type="ARBA" id="ARBA00004642"/>
    </source>
</evidence>
<dbReference type="GO" id="GO:0005654">
    <property type="term" value="C:nucleoplasm"/>
    <property type="evidence" value="ECO:0007669"/>
    <property type="project" value="UniProtKB-SubCell"/>
</dbReference>
<comment type="catalytic activity">
    <reaction evidence="15">
        <text>a 1,N(6)-etheno-2'-deoxyadenosine in single-stranded DNA + 2-oxoglutarate + O2 + H2O = a 2'-deoxyadenosine in single-stranded DNA + glyoxal + succinate + CO2</text>
        <dbReference type="Rhea" id="RHEA:70459"/>
        <dbReference type="Rhea" id="RHEA-COMP:17896"/>
        <dbReference type="Rhea" id="RHEA-COMP:17904"/>
        <dbReference type="ChEBI" id="CHEBI:15377"/>
        <dbReference type="ChEBI" id="CHEBI:15379"/>
        <dbReference type="ChEBI" id="CHEBI:16526"/>
        <dbReference type="ChEBI" id="CHEBI:16810"/>
        <dbReference type="ChEBI" id="CHEBI:30031"/>
        <dbReference type="ChEBI" id="CHEBI:34779"/>
        <dbReference type="ChEBI" id="CHEBI:90615"/>
        <dbReference type="ChEBI" id="CHEBI:189583"/>
    </reaction>
    <physiologicalReaction direction="left-to-right" evidence="15">
        <dbReference type="Rhea" id="RHEA:70460"/>
    </physiologicalReaction>
</comment>
<comment type="catalytic activity">
    <reaction evidence="16">
        <text>an N(3)-methyl-2'-deoxycytidine in double-stranded DNA + 2-oxoglutarate + O2 = a 2'-deoxycytidine in double-stranded DNA + formaldehyde + succinate + CO2 + H(+)</text>
        <dbReference type="Rhea" id="RHEA:70439"/>
        <dbReference type="Rhea" id="RHEA-COMP:14237"/>
        <dbReference type="Rhea" id="RHEA-COMP:17070"/>
        <dbReference type="ChEBI" id="CHEBI:15378"/>
        <dbReference type="ChEBI" id="CHEBI:15379"/>
        <dbReference type="ChEBI" id="CHEBI:16526"/>
        <dbReference type="ChEBI" id="CHEBI:16810"/>
        <dbReference type="ChEBI" id="CHEBI:16842"/>
        <dbReference type="ChEBI" id="CHEBI:30031"/>
        <dbReference type="ChEBI" id="CHEBI:85452"/>
        <dbReference type="ChEBI" id="CHEBI:139075"/>
    </reaction>
    <physiologicalReaction direction="left-to-right" evidence="16">
        <dbReference type="Rhea" id="RHEA:70440"/>
    </physiologicalReaction>
</comment>
<evidence type="ECO:0000256" key="23">
    <source>
        <dbReference type="ARBA" id="ARBA00062909"/>
    </source>
</evidence>
<sequence>MDRFLVKGAQRGLLGKGEEQEQSKEVPALLGGDDEGARKRPRRETPESGVHPEGPSWRHIRAEGLDCSYAVLFGKAEADEILRELEKEVEYFTGALARVQVFGKWHNVPRKQATYGDAGLTYTFSGLTLSPKPWIPVLERVRDRVSGVTGQTFNFVLVNRYKDGCDHIGEHRDDERELTPGSPIASVSFGACRDFFFRHKDSRGRKPSRRVEVVRLQLAHGSLLMMNHPTNTHWYHSLPVRKKILAPRVNLTFRKILPTKK</sequence>
<keyword evidence="10" id="KW-0408">Iron</keyword>
<dbReference type="GO" id="GO:0035516">
    <property type="term" value="F:broad specificity oxidative DNA demethylase activity"/>
    <property type="evidence" value="ECO:0007669"/>
    <property type="project" value="UniProtKB-EC"/>
</dbReference>
<keyword evidence="11" id="KW-0234">DNA repair</keyword>
<feature type="binding site" evidence="28">
    <location>
        <position position="174"/>
    </location>
    <ligand>
        <name>substrate</name>
    </ligand>
</feature>
<reference evidence="31" key="2">
    <citation type="submission" date="2025-09" db="UniProtKB">
        <authorList>
            <consortium name="Ensembl"/>
        </authorList>
    </citation>
    <scope>IDENTIFICATION</scope>
</reference>
<evidence type="ECO:0000256" key="20">
    <source>
        <dbReference type="ARBA" id="ARBA00052627"/>
    </source>
</evidence>
<feature type="binding site" evidence="28">
    <location>
        <position position="161"/>
    </location>
    <ligand>
        <name>2-oxoglutarate</name>
        <dbReference type="ChEBI" id="CHEBI:16810"/>
    </ligand>
</feature>
<evidence type="ECO:0000256" key="27">
    <source>
        <dbReference type="ARBA" id="ARBA00081727"/>
    </source>
</evidence>
<dbReference type="PROSITE" id="PS51471">
    <property type="entry name" value="FE2OG_OXY"/>
    <property type="match status" value="1"/>
</dbReference>
<dbReference type="Gene3D" id="2.60.120.590">
    <property type="entry name" value="Alpha-ketoglutarate-dependent dioxygenase AlkB-like"/>
    <property type="match status" value="1"/>
</dbReference>
<organism evidence="31 32">
    <name type="scientific">Prolemur simus</name>
    <name type="common">Greater bamboo lemur</name>
    <name type="synonym">Hapalemur simus</name>
    <dbReference type="NCBI Taxonomy" id="1328070"/>
    <lineage>
        <taxon>Eukaryota</taxon>
        <taxon>Metazoa</taxon>
        <taxon>Chordata</taxon>
        <taxon>Craniata</taxon>
        <taxon>Vertebrata</taxon>
        <taxon>Euteleostomi</taxon>
        <taxon>Mammalia</taxon>
        <taxon>Eutheria</taxon>
        <taxon>Euarchontoglires</taxon>
        <taxon>Primates</taxon>
        <taxon>Strepsirrhini</taxon>
        <taxon>Lemuriformes</taxon>
        <taxon>Lemuridae</taxon>
        <taxon>Prolemur</taxon>
    </lineage>
</organism>
<gene>
    <name evidence="31" type="primary">ALKBH2</name>
</gene>
<feature type="domain" description="Fe2OG dioxygenase" evidence="30">
    <location>
        <begin position="152"/>
        <end position="257"/>
    </location>
</feature>
<keyword evidence="32" id="KW-1185">Reference proteome</keyword>
<evidence type="ECO:0000256" key="10">
    <source>
        <dbReference type="ARBA" id="ARBA00023004"/>
    </source>
</evidence>
<feature type="binding site" evidence="28">
    <location>
        <position position="254"/>
    </location>
    <ligand>
        <name>2-oxoglutarate</name>
        <dbReference type="ChEBI" id="CHEBI:16810"/>
    </ligand>
</feature>
<feature type="binding site" evidence="28">
    <location>
        <position position="236"/>
    </location>
    <ligand>
        <name>2-oxoglutarate</name>
        <dbReference type="ChEBI" id="CHEBI:16810"/>
    </ligand>
</feature>
<proteinExistence type="inferred from homology"/>
<evidence type="ECO:0000256" key="21">
    <source>
        <dbReference type="ARBA" id="ARBA00052800"/>
    </source>
</evidence>
<accession>A0A8C8YKB3</accession>
<dbReference type="GO" id="GO:0005730">
    <property type="term" value="C:nucleolus"/>
    <property type="evidence" value="ECO:0007669"/>
    <property type="project" value="UniProtKB-SubCell"/>
</dbReference>
<evidence type="ECO:0000256" key="26">
    <source>
        <dbReference type="ARBA" id="ARBA00077989"/>
    </source>
</evidence>
<evidence type="ECO:0000256" key="29">
    <source>
        <dbReference type="SAM" id="MobiDB-lite"/>
    </source>
</evidence>
<dbReference type="GO" id="GO:0008198">
    <property type="term" value="F:ferrous iron binding"/>
    <property type="evidence" value="ECO:0007669"/>
    <property type="project" value="Ensembl"/>
</dbReference>
<feature type="binding site" evidence="28">
    <location>
        <position position="252"/>
    </location>
    <ligand>
        <name>2-oxoglutarate</name>
        <dbReference type="ChEBI" id="CHEBI:16810"/>
    </ligand>
</feature>
<comment type="similarity">
    <text evidence="4">Belongs to the alkB family.</text>
</comment>
<comment type="subcellular location">
    <subcellularLocation>
        <location evidence="2">Nucleus</location>
        <location evidence="2">Nucleolus</location>
    </subcellularLocation>
    <subcellularLocation>
        <location evidence="3">Nucleus</location>
        <location evidence="3">Nucleoplasm</location>
    </subcellularLocation>
</comment>
<evidence type="ECO:0000256" key="24">
    <source>
        <dbReference type="ARBA" id="ARBA00066725"/>
    </source>
</evidence>
<dbReference type="Ensembl" id="ENSPSMT00000004562.1">
    <property type="protein sequence ID" value="ENSPSMP00000003751.1"/>
    <property type="gene ID" value="ENSPSMG00000003039.1"/>
</dbReference>
<evidence type="ECO:0000256" key="5">
    <source>
        <dbReference type="ARBA" id="ARBA00022723"/>
    </source>
</evidence>
<dbReference type="SUPFAM" id="SSF51197">
    <property type="entry name" value="Clavaminate synthase-like"/>
    <property type="match status" value="1"/>
</dbReference>
<protein>
    <recommendedName>
        <fullName evidence="25">DNA oxidative demethylase ALKBH2</fullName>
        <ecNumber evidence="24">1.14.11.33</ecNumber>
    </recommendedName>
    <alternativeName>
        <fullName evidence="26">Alkylated DNA repair protein alkB homolog 2</fullName>
    </alternativeName>
    <alternativeName>
        <fullName evidence="27">Alpha-ketoglutarate-dependent dioxygenase alkB homolog 2</fullName>
    </alternativeName>
</protein>
<dbReference type="Pfam" id="PF13532">
    <property type="entry name" value="2OG-FeII_Oxy_2"/>
    <property type="match status" value="1"/>
</dbReference>
<feature type="binding site" evidence="28">
    <location>
        <begin position="122"/>
        <end position="124"/>
    </location>
    <ligand>
        <name>substrate</name>
    </ligand>
</feature>
<keyword evidence="12" id="KW-0539">Nucleus</keyword>
<feature type="compositionally biased region" description="Basic and acidic residues" evidence="29">
    <location>
        <begin position="35"/>
        <end position="46"/>
    </location>
</feature>
<evidence type="ECO:0000256" key="14">
    <source>
        <dbReference type="ARBA" id="ARBA00051165"/>
    </source>
</evidence>
<evidence type="ECO:0000313" key="31">
    <source>
        <dbReference type="Ensembl" id="ENSPSMP00000003751.1"/>
    </source>
</evidence>
<evidence type="ECO:0000256" key="16">
    <source>
        <dbReference type="ARBA" id="ARBA00051376"/>
    </source>
</evidence>
<evidence type="ECO:0000256" key="6">
    <source>
        <dbReference type="ARBA" id="ARBA00022763"/>
    </source>
</evidence>
<keyword evidence="6" id="KW-0227">DNA damage</keyword>
<feature type="binding site" evidence="28">
    <location>
        <position position="171"/>
    </location>
    <ligand>
        <name>2-oxoglutarate</name>
        <dbReference type="ChEBI" id="CHEBI:16810"/>
    </ligand>
</feature>
<comment type="catalytic activity">
    <reaction evidence="14">
        <text>an N(3)-methyl-2'-deoxycytidine in single-stranded DNA + 2-oxoglutarate + O2 = a 2'-deoxycytidine in single-stranded DNA + formaldehyde + succinate + CO2 + H(+)</text>
        <dbReference type="Rhea" id="RHEA:70435"/>
        <dbReference type="Rhea" id="RHEA-COMP:12846"/>
        <dbReference type="Rhea" id="RHEA-COMP:17894"/>
        <dbReference type="ChEBI" id="CHEBI:15378"/>
        <dbReference type="ChEBI" id="CHEBI:15379"/>
        <dbReference type="ChEBI" id="CHEBI:16526"/>
        <dbReference type="ChEBI" id="CHEBI:16810"/>
        <dbReference type="ChEBI" id="CHEBI:16842"/>
        <dbReference type="ChEBI" id="CHEBI:30031"/>
        <dbReference type="ChEBI" id="CHEBI:85452"/>
        <dbReference type="ChEBI" id="CHEBI:139075"/>
    </reaction>
    <physiologicalReaction direction="left-to-right" evidence="14">
        <dbReference type="Rhea" id="RHEA:70436"/>
    </physiologicalReaction>
</comment>
<evidence type="ECO:0000256" key="4">
    <source>
        <dbReference type="ARBA" id="ARBA00007879"/>
    </source>
</evidence>
<evidence type="ECO:0000256" key="22">
    <source>
        <dbReference type="ARBA" id="ARBA00053025"/>
    </source>
</evidence>
<evidence type="ECO:0000256" key="1">
    <source>
        <dbReference type="ARBA" id="ARBA00001954"/>
    </source>
</evidence>
<dbReference type="GO" id="GO:0051747">
    <property type="term" value="F:cytosine C-5 DNA demethylase activity"/>
    <property type="evidence" value="ECO:0007669"/>
    <property type="project" value="Ensembl"/>
</dbReference>
<feature type="binding site" evidence="28">
    <location>
        <begin position="102"/>
        <end position="104"/>
    </location>
    <ligand>
        <name>substrate</name>
    </ligand>
</feature>
<name>A0A8C8YKB3_PROSS</name>
<reference evidence="31" key="1">
    <citation type="submission" date="2025-08" db="UniProtKB">
        <authorList>
            <consortium name="Ensembl"/>
        </authorList>
    </citation>
    <scope>IDENTIFICATION</scope>
</reference>
<comment type="catalytic activity">
    <reaction evidence="18">
        <text>a 1,N(2)-etheno-2'-deoxyguanosine in double-stranded DNA + 2-oxoglutarate + O2 + H2O = a 2'-deoxyguanosine in double-stranded DNA + glyoxal + succinate + CO2</text>
        <dbReference type="Rhea" id="RHEA:70487"/>
        <dbReference type="Rhea" id="RHEA-COMP:17910"/>
        <dbReference type="Rhea" id="RHEA-COMP:17912"/>
        <dbReference type="ChEBI" id="CHEBI:15377"/>
        <dbReference type="ChEBI" id="CHEBI:15379"/>
        <dbReference type="ChEBI" id="CHEBI:16526"/>
        <dbReference type="ChEBI" id="CHEBI:16810"/>
        <dbReference type="ChEBI" id="CHEBI:30031"/>
        <dbReference type="ChEBI" id="CHEBI:34779"/>
        <dbReference type="ChEBI" id="CHEBI:85445"/>
        <dbReference type="ChEBI" id="CHEBI:189586"/>
    </reaction>
    <physiologicalReaction direction="left-to-right" evidence="18">
        <dbReference type="Rhea" id="RHEA:70488"/>
    </physiologicalReaction>
</comment>
<dbReference type="GeneTree" id="ENSGT00940000159009"/>
<evidence type="ECO:0000256" key="18">
    <source>
        <dbReference type="ARBA" id="ARBA00051755"/>
    </source>
</evidence>
<dbReference type="GO" id="GO:0006307">
    <property type="term" value="P:DNA alkylation repair"/>
    <property type="evidence" value="ECO:0007669"/>
    <property type="project" value="Ensembl"/>
</dbReference>
<keyword evidence="8" id="KW-0223">Dioxygenase</keyword>
<dbReference type="EC" id="1.14.11.33" evidence="24"/>
<evidence type="ECO:0000256" key="2">
    <source>
        <dbReference type="ARBA" id="ARBA00004604"/>
    </source>
</evidence>
<dbReference type="FunFam" id="2.60.120.590:FF:000004">
    <property type="entry name" value="DNA oxidative demethylase ALKBH2"/>
    <property type="match status" value="1"/>
</dbReference>
<comment type="catalytic activity">
    <reaction evidence="17">
        <text>a 3,N(4)-etheno-2'-deoxycytidine in double-stranded DNA + 2-oxoglutarate + O2 + H2O = a 2'-deoxycytidine in double-stranded DNA + glyoxal + succinate + CO2</text>
        <dbReference type="Rhea" id="RHEA:70467"/>
        <dbReference type="Rhea" id="RHEA-COMP:17070"/>
        <dbReference type="Rhea" id="RHEA-COMP:17905"/>
        <dbReference type="ChEBI" id="CHEBI:15377"/>
        <dbReference type="ChEBI" id="CHEBI:15379"/>
        <dbReference type="ChEBI" id="CHEBI:16526"/>
        <dbReference type="ChEBI" id="CHEBI:16810"/>
        <dbReference type="ChEBI" id="CHEBI:30031"/>
        <dbReference type="ChEBI" id="CHEBI:34779"/>
        <dbReference type="ChEBI" id="CHEBI:85452"/>
        <dbReference type="ChEBI" id="CHEBI:189585"/>
    </reaction>
    <physiologicalReaction direction="left-to-right" evidence="17">
        <dbReference type="Rhea" id="RHEA:70468"/>
    </physiologicalReaction>
</comment>